<sequence>MREVGRIQELSSNAWAHKLSLLTTEEPLHRISRQRITYVSHACRLCKQPRRRTPSLSVRSV</sequence>
<evidence type="ECO:0000313" key="2">
    <source>
        <dbReference type="Proteomes" id="UP000799538"/>
    </source>
</evidence>
<evidence type="ECO:0000313" key="1">
    <source>
        <dbReference type="EMBL" id="KAF2228212.1"/>
    </source>
</evidence>
<proteinExistence type="predicted"/>
<dbReference type="Proteomes" id="UP000799538">
    <property type="component" value="Unassembled WGS sequence"/>
</dbReference>
<name>A0A6A6GR44_9PEZI</name>
<dbReference type="AlphaFoldDB" id="A0A6A6GR44"/>
<organism evidence="1 2">
    <name type="scientific">Elsinoe ampelina</name>
    <dbReference type="NCBI Taxonomy" id="302913"/>
    <lineage>
        <taxon>Eukaryota</taxon>
        <taxon>Fungi</taxon>
        <taxon>Dikarya</taxon>
        <taxon>Ascomycota</taxon>
        <taxon>Pezizomycotina</taxon>
        <taxon>Dothideomycetes</taxon>
        <taxon>Dothideomycetidae</taxon>
        <taxon>Myriangiales</taxon>
        <taxon>Elsinoaceae</taxon>
        <taxon>Elsinoe</taxon>
    </lineage>
</organism>
<dbReference type="EMBL" id="ML992501">
    <property type="protein sequence ID" value="KAF2228212.1"/>
    <property type="molecule type" value="Genomic_DNA"/>
</dbReference>
<accession>A0A6A6GR44</accession>
<keyword evidence="2" id="KW-1185">Reference proteome</keyword>
<protein>
    <submittedName>
        <fullName evidence="1">Uncharacterized protein</fullName>
    </submittedName>
</protein>
<gene>
    <name evidence="1" type="ORF">BDZ85DRAFT_255597</name>
</gene>
<reference evidence="2" key="1">
    <citation type="journal article" date="2020" name="Stud. Mycol.">
        <title>101 Dothideomycetes genomes: A test case for predicting lifestyles and emergence of pathogens.</title>
        <authorList>
            <person name="Haridas S."/>
            <person name="Albert R."/>
            <person name="Binder M."/>
            <person name="Bloem J."/>
            <person name="LaButti K."/>
            <person name="Salamov A."/>
            <person name="Andreopoulos B."/>
            <person name="Baker S."/>
            <person name="Barry K."/>
            <person name="Bills G."/>
            <person name="Bluhm B."/>
            <person name="Cannon C."/>
            <person name="Castanera R."/>
            <person name="Culley D."/>
            <person name="Daum C."/>
            <person name="Ezra D."/>
            <person name="Gonzalez J."/>
            <person name="Henrissat B."/>
            <person name="Kuo A."/>
            <person name="Liang C."/>
            <person name="Lipzen A."/>
            <person name="Lutzoni F."/>
            <person name="Magnuson J."/>
            <person name="Mondo S."/>
            <person name="Nolan M."/>
            <person name="Ohm R."/>
            <person name="Pangilinan J."/>
            <person name="Park H.-J."/>
            <person name="Ramirez L."/>
            <person name="Alfaro M."/>
            <person name="Sun H."/>
            <person name="Tritt A."/>
            <person name="Yoshinaga Y."/>
            <person name="Zwiers L.-H."/>
            <person name="Turgeon B."/>
            <person name="Goodwin S."/>
            <person name="Spatafora J."/>
            <person name="Crous P."/>
            <person name="Grigoriev I."/>
        </authorList>
    </citation>
    <scope>NUCLEOTIDE SEQUENCE [LARGE SCALE GENOMIC DNA]</scope>
    <source>
        <strain evidence="2">CECT 20119</strain>
    </source>
</reference>